<feature type="compositionally biased region" description="Polar residues" evidence="1">
    <location>
        <begin position="343"/>
        <end position="352"/>
    </location>
</feature>
<evidence type="ECO:0000259" key="2">
    <source>
        <dbReference type="PROSITE" id="PS50181"/>
    </source>
</evidence>
<reference evidence="3" key="1">
    <citation type="submission" date="2022-06" db="EMBL/GenBank/DDBJ databases">
        <authorList>
            <person name="Berger JAMES D."/>
            <person name="Berger JAMES D."/>
        </authorList>
    </citation>
    <scope>NUCLEOTIDE SEQUENCE [LARGE SCALE GENOMIC DNA]</scope>
</reference>
<name>A0AA85K6W0_TRIRE</name>
<dbReference type="SUPFAM" id="SSF81383">
    <property type="entry name" value="F-box domain"/>
    <property type="match status" value="1"/>
</dbReference>
<feature type="region of interest" description="Disordered" evidence="1">
    <location>
        <begin position="321"/>
        <end position="394"/>
    </location>
</feature>
<organism evidence="3 5">
    <name type="scientific">Trichobilharzia regenti</name>
    <name type="common">Nasal bird schistosome</name>
    <dbReference type="NCBI Taxonomy" id="157069"/>
    <lineage>
        <taxon>Eukaryota</taxon>
        <taxon>Metazoa</taxon>
        <taxon>Spiralia</taxon>
        <taxon>Lophotrochozoa</taxon>
        <taxon>Platyhelminthes</taxon>
        <taxon>Trematoda</taxon>
        <taxon>Digenea</taxon>
        <taxon>Strigeidida</taxon>
        <taxon>Schistosomatoidea</taxon>
        <taxon>Schistosomatidae</taxon>
        <taxon>Trichobilharzia</taxon>
    </lineage>
</organism>
<dbReference type="InterPro" id="IPR036047">
    <property type="entry name" value="F-box-like_dom_sf"/>
</dbReference>
<feature type="compositionally biased region" description="Polar residues" evidence="1">
    <location>
        <begin position="365"/>
        <end position="383"/>
    </location>
</feature>
<dbReference type="PANTHER" id="PTHR13252:SF9">
    <property type="entry name" value="F-BOX ONLY PROTEIN 28"/>
    <property type="match status" value="1"/>
</dbReference>
<keyword evidence="3" id="KW-1185">Reference proteome</keyword>
<dbReference type="PROSITE" id="PS50181">
    <property type="entry name" value="FBOX"/>
    <property type="match status" value="1"/>
</dbReference>
<evidence type="ECO:0000313" key="3">
    <source>
        <dbReference type="Proteomes" id="UP000050795"/>
    </source>
</evidence>
<feature type="compositionally biased region" description="Low complexity" evidence="1">
    <location>
        <begin position="321"/>
        <end position="342"/>
    </location>
</feature>
<dbReference type="Proteomes" id="UP000050795">
    <property type="component" value="Unassembled WGS sequence"/>
</dbReference>
<protein>
    <recommendedName>
        <fullName evidence="2">F-box domain-containing protein</fullName>
    </recommendedName>
</protein>
<reference evidence="4 5" key="2">
    <citation type="submission" date="2023-11" db="UniProtKB">
        <authorList>
            <consortium name="WormBaseParasite"/>
        </authorList>
    </citation>
    <scope>IDENTIFICATION</scope>
</reference>
<dbReference type="WBParaSite" id="TREG1_70730.2">
    <property type="protein sequence ID" value="TREG1_70730.2"/>
    <property type="gene ID" value="TREG1_70730"/>
</dbReference>
<dbReference type="InterPro" id="IPR039719">
    <property type="entry name" value="FBXO28"/>
</dbReference>
<dbReference type="Pfam" id="PF00646">
    <property type="entry name" value="F-box"/>
    <property type="match status" value="1"/>
</dbReference>
<dbReference type="AlphaFoldDB" id="A0AA85K6W0"/>
<feature type="domain" description="F-box" evidence="2">
    <location>
        <begin position="5"/>
        <end position="60"/>
    </location>
</feature>
<evidence type="ECO:0000313" key="5">
    <source>
        <dbReference type="WBParaSite" id="TREG1_70730.4"/>
    </source>
</evidence>
<evidence type="ECO:0000256" key="1">
    <source>
        <dbReference type="SAM" id="MobiDB-lite"/>
    </source>
</evidence>
<dbReference type="GO" id="GO:0000209">
    <property type="term" value="P:protein polyubiquitination"/>
    <property type="evidence" value="ECO:0007669"/>
    <property type="project" value="TreeGrafter"/>
</dbReference>
<proteinExistence type="predicted"/>
<dbReference type="PANTHER" id="PTHR13252">
    <property type="entry name" value="F-BOX ONLY PROTEIN 28"/>
    <property type="match status" value="1"/>
</dbReference>
<dbReference type="WBParaSite" id="TREG1_70730.4">
    <property type="protein sequence ID" value="TREG1_70730.4"/>
    <property type="gene ID" value="TREG1_70730"/>
</dbReference>
<evidence type="ECO:0000313" key="4">
    <source>
        <dbReference type="WBParaSite" id="TREG1_70730.2"/>
    </source>
</evidence>
<dbReference type="InterPro" id="IPR001810">
    <property type="entry name" value="F-box_dom"/>
</dbReference>
<sequence length="394" mass="45456">MMSPGTNLLILPAHLVEEVFSYLTYEEVSRLRETCKYFNVVCRRILNKGLRLMEEKFIRFHAKLRSLLPRRESERRSHLLNRHCEVLSAVETRISLLKMSIMLHEDKDRCCFFPGKVLDEMKNVYQFVQSNLSVEIRPYEILHELRDISSMAMDYFEENILPSLRTDPDHDDSSLPLKPGVLSFTKTRGHVPIDELRAVSAFKRQRFNQLAQRSCQSSNSEDVCYQDSETTSSEDIQLNHSIIYDVKRLKCTQALYTSRIDKLSRTVHHLLCEQRELIKKNKLLDSLVNKQNQRIQHLESVCGISTIDRELEMESLSLPSSASSLRDSSSFTSTTTSCDQSTMECNSNNCSKSLGKRKRTDEDNQYSSNDNILLGENNSQHVSPSKMPCPSEIE</sequence>
<accession>A0AA85K6W0</accession>